<dbReference type="InterPro" id="IPR011051">
    <property type="entry name" value="RmlC_Cupin_sf"/>
</dbReference>
<keyword evidence="2" id="KW-0238">DNA-binding</keyword>
<dbReference type="PANTHER" id="PTHR43280">
    <property type="entry name" value="ARAC-FAMILY TRANSCRIPTIONAL REGULATOR"/>
    <property type="match status" value="1"/>
</dbReference>
<evidence type="ECO:0000313" key="5">
    <source>
        <dbReference type="EMBL" id="BBI31185.1"/>
    </source>
</evidence>
<dbReference type="RefSeq" id="WP_130605049.1">
    <property type="nucleotide sequence ID" value="NZ_AP019400.1"/>
</dbReference>
<feature type="domain" description="HTH araC/xylS-type" evidence="4">
    <location>
        <begin position="174"/>
        <end position="272"/>
    </location>
</feature>
<proteinExistence type="predicted"/>
<dbReference type="PROSITE" id="PS00041">
    <property type="entry name" value="HTH_ARAC_FAMILY_1"/>
    <property type="match status" value="1"/>
</dbReference>
<dbReference type="AlphaFoldDB" id="A0A3T1CZJ8"/>
<dbReference type="PROSITE" id="PS01124">
    <property type="entry name" value="HTH_ARAC_FAMILY_2"/>
    <property type="match status" value="1"/>
</dbReference>
<dbReference type="InterPro" id="IPR020449">
    <property type="entry name" value="Tscrpt_reg_AraC-type_HTH"/>
</dbReference>
<name>A0A3T1CZJ8_9BACL</name>
<dbReference type="SUPFAM" id="SSF46689">
    <property type="entry name" value="Homeodomain-like"/>
    <property type="match status" value="2"/>
</dbReference>
<dbReference type="OrthoDB" id="182534at2"/>
<evidence type="ECO:0000256" key="1">
    <source>
        <dbReference type="ARBA" id="ARBA00023015"/>
    </source>
</evidence>
<evidence type="ECO:0000256" key="3">
    <source>
        <dbReference type="ARBA" id="ARBA00023163"/>
    </source>
</evidence>
<dbReference type="Proteomes" id="UP000289856">
    <property type="component" value="Chromosome"/>
</dbReference>
<dbReference type="Gene3D" id="1.10.10.60">
    <property type="entry name" value="Homeodomain-like"/>
    <property type="match status" value="2"/>
</dbReference>
<dbReference type="PANTHER" id="PTHR43280:SF30">
    <property type="entry name" value="MMSAB OPERON REGULATORY PROTEIN"/>
    <property type="match status" value="1"/>
</dbReference>
<keyword evidence="1" id="KW-0805">Transcription regulation</keyword>
<dbReference type="PRINTS" id="PR00032">
    <property type="entry name" value="HTHARAC"/>
</dbReference>
<dbReference type="EMBL" id="AP019400">
    <property type="protein sequence ID" value="BBI31185.1"/>
    <property type="molecule type" value="Genomic_DNA"/>
</dbReference>
<accession>A0A3T1CZJ8</accession>
<dbReference type="InterPro" id="IPR018060">
    <property type="entry name" value="HTH_AraC"/>
</dbReference>
<evidence type="ECO:0000256" key="2">
    <source>
        <dbReference type="ARBA" id="ARBA00023125"/>
    </source>
</evidence>
<dbReference type="Gene3D" id="2.60.120.10">
    <property type="entry name" value="Jelly Rolls"/>
    <property type="match status" value="1"/>
</dbReference>
<dbReference type="InterPro" id="IPR009057">
    <property type="entry name" value="Homeodomain-like_sf"/>
</dbReference>
<dbReference type="InterPro" id="IPR014710">
    <property type="entry name" value="RmlC-like_jellyroll"/>
</dbReference>
<evidence type="ECO:0000259" key="4">
    <source>
        <dbReference type="PROSITE" id="PS01124"/>
    </source>
</evidence>
<dbReference type="InterPro" id="IPR018062">
    <property type="entry name" value="HTH_AraC-typ_CS"/>
</dbReference>
<dbReference type="InterPro" id="IPR013096">
    <property type="entry name" value="Cupin_2"/>
</dbReference>
<dbReference type="Pfam" id="PF07883">
    <property type="entry name" value="Cupin_2"/>
    <property type="match status" value="1"/>
</dbReference>
<reference evidence="5 6" key="1">
    <citation type="submission" date="2019-01" db="EMBL/GenBank/DDBJ databases">
        <title>Complete genome sequence of Cohnella hallensis HS21 isolated from Korean fir (Abies koreana) rhizospheric soil.</title>
        <authorList>
            <person name="Jiang L."/>
            <person name="Kang S.W."/>
            <person name="Kim S."/>
            <person name="Jung J."/>
            <person name="Kim C.Y."/>
            <person name="Kim D.H."/>
            <person name="Kim S.W."/>
            <person name="Lee J."/>
        </authorList>
    </citation>
    <scope>NUCLEOTIDE SEQUENCE [LARGE SCALE GENOMIC DNA]</scope>
    <source>
        <strain evidence="5 6">HS21</strain>
    </source>
</reference>
<gene>
    <name evidence="5" type="ORF">KCTCHS21_05840</name>
</gene>
<dbReference type="SMART" id="SM00342">
    <property type="entry name" value="HTH_ARAC"/>
    <property type="match status" value="1"/>
</dbReference>
<sequence length="275" mass="31976">MQGSILIRMPEMLSGAFMKDQPDEPFYFPMHQHESNAELLLILEGEGEFRVDGKLYRAKTGNMLVYNRGVWHEERSTGDKFMAIYVGYTGLQLKGLPFDFLCGTEQPAMLELNEHFLPIKQLFLEMISEWESFKPESAVIANALLGVMVGRLVRLVHYSKEDEFRRRPVKEAIHLAKRFMEENYLADVNLSVLSRLTHMNAYHFIHVFKKETGVSPIQYLIRYRMEVAKQYLETTSLPMVEIAEKIGYKSETYFQNLFKKTTGVSPGKYRAAFYQ</sequence>
<dbReference type="SUPFAM" id="SSF51182">
    <property type="entry name" value="RmlC-like cupins"/>
    <property type="match status" value="1"/>
</dbReference>
<keyword evidence="6" id="KW-1185">Reference proteome</keyword>
<organism evidence="5 6">
    <name type="scientific">Cohnella abietis</name>
    <dbReference type="NCBI Taxonomy" id="2507935"/>
    <lineage>
        <taxon>Bacteria</taxon>
        <taxon>Bacillati</taxon>
        <taxon>Bacillota</taxon>
        <taxon>Bacilli</taxon>
        <taxon>Bacillales</taxon>
        <taxon>Paenibacillaceae</taxon>
        <taxon>Cohnella</taxon>
    </lineage>
</organism>
<protein>
    <recommendedName>
        <fullName evidence="4">HTH araC/xylS-type domain-containing protein</fullName>
    </recommendedName>
</protein>
<dbReference type="Pfam" id="PF12833">
    <property type="entry name" value="HTH_18"/>
    <property type="match status" value="1"/>
</dbReference>
<dbReference type="GO" id="GO:0043565">
    <property type="term" value="F:sequence-specific DNA binding"/>
    <property type="evidence" value="ECO:0007669"/>
    <property type="project" value="InterPro"/>
</dbReference>
<dbReference type="GO" id="GO:0003700">
    <property type="term" value="F:DNA-binding transcription factor activity"/>
    <property type="evidence" value="ECO:0007669"/>
    <property type="project" value="InterPro"/>
</dbReference>
<dbReference type="KEGG" id="cohn:KCTCHS21_05840"/>
<keyword evidence="3" id="KW-0804">Transcription</keyword>
<evidence type="ECO:0000313" key="6">
    <source>
        <dbReference type="Proteomes" id="UP000289856"/>
    </source>
</evidence>